<dbReference type="AlphaFoldDB" id="A0ABD5U1V1"/>
<dbReference type="SUPFAM" id="SSF82689">
    <property type="entry name" value="Mechanosensitive channel protein MscS (YggB), C-terminal domain"/>
    <property type="match status" value="1"/>
</dbReference>
<keyword evidence="12" id="KW-1185">Reference proteome</keyword>
<keyword evidence="5 8" id="KW-1133">Transmembrane helix</keyword>
<proteinExistence type="inferred from homology"/>
<evidence type="ECO:0000256" key="4">
    <source>
        <dbReference type="ARBA" id="ARBA00022692"/>
    </source>
</evidence>
<dbReference type="RefSeq" id="WP_379694048.1">
    <property type="nucleotide sequence ID" value="NZ_JBHSXH010000009.1"/>
</dbReference>
<dbReference type="Pfam" id="PF00924">
    <property type="entry name" value="MS_channel_2nd"/>
    <property type="match status" value="1"/>
</dbReference>
<feature type="compositionally biased region" description="Basic and acidic residues" evidence="7">
    <location>
        <begin position="399"/>
        <end position="417"/>
    </location>
</feature>
<evidence type="ECO:0000256" key="8">
    <source>
        <dbReference type="SAM" id="Phobius"/>
    </source>
</evidence>
<dbReference type="Proteomes" id="UP001596408">
    <property type="component" value="Unassembled WGS sequence"/>
</dbReference>
<accession>A0ABD5U1V1</accession>
<dbReference type="Gene3D" id="2.30.30.60">
    <property type="match status" value="1"/>
</dbReference>
<feature type="domain" description="Mechanosensitive ion channel MscS C-terminal" evidence="10">
    <location>
        <begin position="270"/>
        <end position="355"/>
    </location>
</feature>
<dbReference type="InterPro" id="IPR011066">
    <property type="entry name" value="MscS_channel_C_sf"/>
</dbReference>
<evidence type="ECO:0000313" key="12">
    <source>
        <dbReference type="Proteomes" id="UP001596408"/>
    </source>
</evidence>
<dbReference type="GO" id="GO:0005886">
    <property type="term" value="C:plasma membrane"/>
    <property type="evidence" value="ECO:0007669"/>
    <property type="project" value="UniProtKB-SubCell"/>
</dbReference>
<dbReference type="InterPro" id="IPR045275">
    <property type="entry name" value="MscS_archaea/bacteria_type"/>
</dbReference>
<feature type="domain" description="Mechanosensitive ion channel MscS" evidence="9">
    <location>
        <begin position="200"/>
        <end position="264"/>
    </location>
</feature>
<dbReference type="InterPro" id="IPR006685">
    <property type="entry name" value="MscS_channel_2nd"/>
</dbReference>
<feature type="transmembrane region" description="Helical" evidence="8">
    <location>
        <begin position="152"/>
        <end position="173"/>
    </location>
</feature>
<dbReference type="EMBL" id="JBHSXH010000009">
    <property type="protein sequence ID" value="MFC6824732.1"/>
    <property type="molecule type" value="Genomic_DNA"/>
</dbReference>
<dbReference type="SUPFAM" id="SSF82861">
    <property type="entry name" value="Mechanosensitive channel protein MscS (YggB), transmembrane region"/>
    <property type="match status" value="1"/>
</dbReference>
<protein>
    <submittedName>
        <fullName evidence="11">Mechanosensitive ion channel family protein</fullName>
    </submittedName>
</protein>
<comment type="subcellular location">
    <subcellularLocation>
        <location evidence="1">Cell membrane</location>
        <topology evidence="1">Multi-pass membrane protein</topology>
    </subcellularLocation>
</comment>
<sequence length="417" mass="44994">MQTHTSTTAATVAFAESGLPLAVPRMFIPSLTARVAVTVAVVAVVTFVLGRTNTFHDRVPSRVPPTVWHVGVTLATMAVTVGGALLLVGVWGFSAQLVEVYEQYQFGRRVVVQLALSGLLLVSAYTVTGLVHQLTDEVAQSQPNISDHQREVIYRLAQLTVYFVTTVVVLGVWNADLGGLLVGAGFLGIVVGMAARQTLGALIAGFVLMFSRPFEIGDWIEVGEHEGIVTDITIVNTRIQSFDGEYVMVPNDVISAETLVNRSRKGRLRIEVEVGVDYDADVNRAAEVAQEAVAELDDVLSLPSPQVVLKEFGDSAVLLGVRAWIDRPSARRKWRTQTAIVGAVKEAFDREGIKIPYPQQELMAREEKEGFVLAGGEGPTPDEGPDARRDQSQTPATDGRGDDGESSSRTRQGDEGS</sequence>
<evidence type="ECO:0000256" key="2">
    <source>
        <dbReference type="ARBA" id="ARBA00008017"/>
    </source>
</evidence>
<evidence type="ECO:0000259" key="9">
    <source>
        <dbReference type="Pfam" id="PF00924"/>
    </source>
</evidence>
<dbReference type="Pfam" id="PF21082">
    <property type="entry name" value="MS_channel_3rd"/>
    <property type="match status" value="1"/>
</dbReference>
<dbReference type="InterPro" id="IPR011014">
    <property type="entry name" value="MscS_channel_TM-2"/>
</dbReference>
<gene>
    <name evidence="11" type="ORF">ACFQEV_06935</name>
</gene>
<organism evidence="11 12">
    <name type="scientific">Halopelagius fulvigenes</name>
    <dbReference type="NCBI Taxonomy" id="1198324"/>
    <lineage>
        <taxon>Archaea</taxon>
        <taxon>Methanobacteriati</taxon>
        <taxon>Methanobacteriota</taxon>
        <taxon>Stenosarchaea group</taxon>
        <taxon>Halobacteria</taxon>
        <taxon>Halobacteriales</taxon>
        <taxon>Haloferacaceae</taxon>
    </lineage>
</organism>
<reference evidence="11 12" key="1">
    <citation type="journal article" date="2019" name="Int. J. Syst. Evol. Microbiol.">
        <title>The Global Catalogue of Microorganisms (GCM) 10K type strain sequencing project: providing services to taxonomists for standard genome sequencing and annotation.</title>
        <authorList>
            <consortium name="The Broad Institute Genomics Platform"/>
            <consortium name="The Broad Institute Genome Sequencing Center for Infectious Disease"/>
            <person name="Wu L."/>
            <person name="Ma J."/>
        </authorList>
    </citation>
    <scope>NUCLEOTIDE SEQUENCE [LARGE SCALE GENOMIC DNA]</scope>
    <source>
        <strain evidence="11 12">YIM 94188</strain>
    </source>
</reference>
<keyword evidence="4 8" id="KW-0812">Transmembrane</keyword>
<feature type="transmembrane region" description="Helical" evidence="8">
    <location>
        <begin position="70"/>
        <end position="91"/>
    </location>
</feature>
<comment type="caution">
    <text evidence="11">The sequence shown here is derived from an EMBL/GenBank/DDBJ whole genome shotgun (WGS) entry which is preliminary data.</text>
</comment>
<dbReference type="InterPro" id="IPR010920">
    <property type="entry name" value="LSM_dom_sf"/>
</dbReference>
<comment type="similarity">
    <text evidence="2">Belongs to the MscS (TC 1.A.23) family.</text>
</comment>
<dbReference type="PROSITE" id="PS01246">
    <property type="entry name" value="UPF0003"/>
    <property type="match status" value="1"/>
</dbReference>
<feature type="transmembrane region" description="Helical" evidence="8">
    <location>
        <begin position="26"/>
        <end position="49"/>
    </location>
</feature>
<dbReference type="SUPFAM" id="SSF50182">
    <property type="entry name" value="Sm-like ribonucleoproteins"/>
    <property type="match status" value="1"/>
</dbReference>
<feature type="transmembrane region" description="Helical" evidence="8">
    <location>
        <begin position="185"/>
        <end position="210"/>
    </location>
</feature>
<dbReference type="PANTHER" id="PTHR30221">
    <property type="entry name" value="SMALL-CONDUCTANCE MECHANOSENSITIVE CHANNEL"/>
    <property type="match status" value="1"/>
</dbReference>
<dbReference type="PANTHER" id="PTHR30221:SF20">
    <property type="entry name" value="SMALL-CONDUCTANCE MECHANOSENSITIVE CHANNEL"/>
    <property type="match status" value="1"/>
</dbReference>
<evidence type="ECO:0000256" key="1">
    <source>
        <dbReference type="ARBA" id="ARBA00004651"/>
    </source>
</evidence>
<name>A0ABD5U1V1_9EURY</name>
<evidence type="ECO:0000256" key="6">
    <source>
        <dbReference type="ARBA" id="ARBA00023136"/>
    </source>
</evidence>
<evidence type="ECO:0000256" key="7">
    <source>
        <dbReference type="SAM" id="MobiDB-lite"/>
    </source>
</evidence>
<evidence type="ECO:0000256" key="5">
    <source>
        <dbReference type="ARBA" id="ARBA00022989"/>
    </source>
</evidence>
<feature type="region of interest" description="Disordered" evidence="7">
    <location>
        <begin position="364"/>
        <end position="417"/>
    </location>
</feature>
<evidence type="ECO:0000259" key="10">
    <source>
        <dbReference type="Pfam" id="PF21082"/>
    </source>
</evidence>
<dbReference type="Gene3D" id="1.10.287.1260">
    <property type="match status" value="1"/>
</dbReference>
<evidence type="ECO:0000256" key="3">
    <source>
        <dbReference type="ARBA" id="ARBA00022475"/>
    </source>
</evidence>
<dbReference type="InterPro" id="IPR006686">
    <property type="entry name" value="MscS_channel_CS"/>
</dbReference>
<dbReference type="Gene3D" id="3.30.70.100">
    <property type="match status" value="1"/>
</dbReference>
<keyword evidence="3" id="KW-1003">Cell membrane</keyword>
<feature type="transmembrane region" description="Helical" evidence="8">
    <location>
        <begin position="111"/>
        <end position="131"/>
    </location>
</feature>
<evidence type="ECO:0000313" key="11">
    <source>
        <dbReference type="EMBL" id="MFC6824732.1"/>
    </source>
</evidence>
<keyword evidence="6 8" id="KW-0472">Membrane</keyword>
<dbReference type="InterPro" id="IPR049278">
    <property type="entry name" value="MS_channel_C"/>
</dbReference>
<dbReference type="InterPro" id="IPR023408">
    <property type="entry name" value="MscS_beta-dom_sf"/>
</dbReference>